<dbReference type="InterPro" id="IPR036390">
    <property type="entry name" value="WH_DNA-bd_sf"/>
</dbReference>
<dbReference type="CDD" id="cd00090">
    <property type="entry name" value="HTH_ARSR"/>
    <property type="match status" value="1"/>
</dbReference>
<dbReference type="InterPro" id="IPR001845">
    <property type="entry name" value="HTH_ArsR_DNA-bd_dom"/>
</dbReference>
<organism evidence="6 7">
    <name type="scientific">Pelotomaculum isophthalicicum JI</name>
    <dbReference type="NCBI Taxonomy" id="947010"/>
    <lineage>
        <taxon>Bacteria</taxon>
        <taxon>Bacillati</taxon>
        <taxon>Bacillota</taxon>
        <taxon>Clostridia</taxon>
        <taxon>Eubacteriales</taxon>
        <taxon>Desulfotomaculaceae</taxon>
        <taxon>Pelotomaculum</taxon>
    </lineage>
</organism>
<dbReference type="RefSeq" id="WP_277442897.1">
    <property type="nucleotide sequence ID" value="NZ_JAKOAV010000006.1"/>
</dbReference>
<protein>
    <submittedName>
        <fullName evidence="6">Metalloregulator ArsR/SmtB family transcription factor</fullName>
    </submittedName>
</protein>
<keyword evidence="2" id="KW-0238">DNA-binding</keyword>
<evidence type="ECO:0000256" key="3">
    <source>
        <dbReference type="ARBA" id="ARBA00023163"/>
    </source>
</evidence>
<evidence type="ECO:0000313" key="6">
    <source>
        <dbReference type="EMBL" id="MDF9407658.1"/>
    </source>
</evidence>
<accession>A0A9X4H4Y2</accession>
<keyword evidence="7" id="KW-1185">Reference proteome</keyword>
<dbReference type="AlphaFoldDB" id="A0A9X4H4Y2"/>
<dbReference type="Gene3D" id="1.10.10.10">
    <property type="entry name" value="Winged helix-like DNA-binding domain superfamily/Winged helix DNA-binding domain"/>
    <property type="match status" value="1"/>
</dbReference>
<dbReference type="GO" id="GO:0046686">
    <property type="term" value="P:response to cadmium ion"/>
    <property type="evidence" value="ECO:0007669"/>
    <property type="project" value="UniProtKB-KW"/>
</dbReference>
<keyword evidence="4" id="KW-0105">Cadmium resistance</keyword>
<evidence type="ECO:0000313" key="7">
    <source>
        <dbReference type="Proteomes" id="UP001154312"/>
    </source>
</evidence>
<dbReference type="Pfam" id="PF01022">
    <property type="entry name" value="HTH_5"/>
    <property type="match status" value="1"/>
</dbReference>
<feature type="domain" description="HTH arsR-type" evidence="5">
    <location>
        <begin position="31"/>
        <end position="124"/>
    </location>
</feature>
<dbReference type="InterPro" id="IPR011991">
    <property type="entry name" value="ArsR-like_HTH"/>
</dbReference>
<evidence type="ECO:0000256" key="4">
    <source>
        <dbReference type="ARBA" id="ARBA00043263"/>
    </source>
</evidence>
<dbReference type="EMBL" id="JAKOAV010000006">
    <property type="protein sequence ID" value="MDF9407658.1"/>
    <property type="molecule type" value="Genomic_DNA"/>
</dbReference>
<dbReference type="InterPro" id="IPR036388">
    <property type="entry name" value="WH-like_DNA-bd_sf"/>
</dbReference>
<dbReference type="PRINTS" id="PR00778">
    <property type="entry name" value="HTHARSR"/>
</dbReference>
<dbReference type="GO" id="GO:0003700">
    <property type="term" value="F:DNA-binding transcription factor activity"/>
    <property type="evidence" value="ECO:0007669"/>
    <property type="project" value="InterPro"/>
</dbReference>
<dbReference type="InterPro" id="IPR018334">
    <property type="entry name" value="ArsR_HTH"/>
</dbReference>
<dbReference type="SMART" id="SM00418">
    <property type="entry name" value="HTH_ARSR"/>
    <property type="match status" value="1"/>
</dbReference>
<dbReference type="InterPro" id="IPR051011">
    <property type="entry name" value="Metal_resp_trans_reg"/>
</dbReference>
<evidence type="ECO:0000259" key="5">
    <source>
        <dbReference type="PROSITE" id="PS50987"/>
    </source>
</evidence>
<reference evidence="6" key="1">
    <citation type="submission" date="2022-02" db="EMBL/GenBank/DDBJ databases">
        <authorList>
            <person name="Leng L."/>
        </authorList>
    </citation>
    <scope>NUCLEOTIDE SEQUENCE</scope>
    <source>
        <strain evidence="6">JI</strain>
    </source>
</reference>
<keyword evidence="3" id="KW-0804">Transcription</keyword>
<evidence type="ECO:0000256" key="2">
    <source>
        <dbReference type="ARBA" id="ARBA00023125"/>
    </source>
</evidence>
<dbReference type="Proteomes" id="UP001154312">
    <property type="component" value="Unassembled WGS sequence"/>
</dbReference>
<dbReference type="PANTHER" id="PTHR43132:SF6">
    <property type="entry name" value="HTH-TYPE TRANSCRIPTIONAL REPRESSOR CZRA"/>
    <property type="match status" value="1"/>
</dbReference>
<proteinExistence type="predicted"/>
<dbReference type="NCBIfam" id="NF033788">
    <property type="entry name" value="HTH_metalloreg"/>
    <property type="match status" value="1"/>
</dbReference>
<dbReference type="PROSITE" id="PS00846">
    <property type="entry name" value="HTH_ARSR_1"/>
    <property type="match status" value="1"/>
</dbReference>
<name>A0A9X4H4Y2_9FIRM</name>
<dbReference type="SUPFAM" id="SSF46785">
    <property type="entry name" value="Winged helix' DNA-binding domain"/>
    <property type="match status" value="1"/>
</dbReference>
<comment type="caution">
    <text evidence="6">The sequence shown here is derived from an EMBL/GenBank/DDBJ whole genome shotgun (WGS) entry which is preliminary data.</text>
</comment>
<sequence length="124" mass="14150">MQKPLEDKLMIDVPVCQVNCIDQEIVNRLKPQVDRIEGVATTFKALADDTRVKVIYALSKAELCVCDVAALINSSKATASYHLRLLHHLGITRYRRDGKMVYYRLANTNIGNLMREILNYVEKI</sequence>
<keyword evidence="1" id="KW-0805">Transcription regulation</keyword>
<evidence type="ECO:0000256" key="1">
    <source>
        <dbReference type="ARBA" id="ARBA00023015"/>
    </source>
</evidence>
<dbReference type="PANTHER" id="PTHR43132">
    <property type="entry name" value="ARSENICAL RESISTANCE OPERON REPRESSOR ARSR-RELATED"/>
    <property type="match status" value="1"/>
</dbReference>
<dbReference type="GO" id="GO:0003677">
    <property type="term" value="F:DNA binding"/>
    <property type="evidence" value="ECO:0007669"/>
    <property type="project" value="UniProtKB-KW"/>
</dbReference>
<gene>
    <name evidence="6" type="ORF">L7E55_04670</name>
</gene>
<dbReference type="PROSITE" id="PS50987">
    <property type="entry name" value="HTH_ARSR_2"/>
    <property type="match status" value="1"/>
</dbReference>